<keyword evidence="3" id="KW-0966">Cell projection</keyword>
<keyword evidence="3" id="KW-0969">Cilium</keyword>
<evidence type="ECO:0000313" key="3">
    <source>
        <dbReference type="EMBL" id="UWU14728.1"/>
    </source>
</evidence>
<dbReference type="Gene3D" id="3.30.750.140">
    <property type="match status" value="1"/>
</dbReference>
<dbReference type="RefSeq" id="WP_027509890.1">
    <property type="nucleotide sequence ID" value="NZ_CP104143.1"/>
</dbReference>
<keyword evidence="3" id="KW-0282">Flagellum</keyword>
<feature type="compositionally biased region" description="Gly residues" evidence="1">
    <location>
        <begin position="471"/>
        <end position="482"/>
    </location>
</feature>
<feature type="domain" description="Flagellar hook-length control protein-like C-terminal" evidence="2">
    <location>
        <begin position="338"/>
        <end position="409"/>
    </location>
</feature>
<reference evidence="3" key="1">
    <citation type="submission" date="2022-09" db="EMBL/GenBank/DDBJ databases">
        <title>Australian commercial rhizobial inoculants.</title>
        <authorList>
            <person name="Kohlmeier M.G."/>
            <person name="O'Hara G.W."/>
            <person name="Colombi E."/>
            <person name="Ramsay J.P."/>
            <person name="Terpolilli J."/>
        </authorList>
    </citation>
    <scope>NUCLEOTIDE SEQUENCE</scope>
    <source>
        <strain evidence="3">WSM1592</strain>
    </source>
</reference>
<accession>A0ABY5XJW0</accession>
<dbReference type="InterPro" id="IPR038610">
    <property type="entry name" value="FliK-like_C_sf"/>
</dbReference>
<sequence length="482" mass="49117">MIDINVLSGAAATEAPQPARGNGHAATDDAAGKGGFSDVLSKAGSNSQKNTGDETAKTSTAEAPQAAGDESAADIVALNLRERARSKPMIAFGDASLKQQAAVQQPQTIATATGKSGNEQVKGRVDTASVKFRAKGDTGKVVEDAKAQAAKGAKPEKALESTAGDDEDSLSDTTSAADALGLLNKDTSVAALPAALLSAVHVNAKDDSAGKEKGGVNFHGRDTGIAPAADALAAISAGKDDAQMPAVDGAANLDGKTFRLSRADGRGESMDIHIGADQEAPAGKAKTDIENVTVLDSRRYIGIAQNSASVTASILGDSEWTRAMQPGSALSNAAEWTSTGKVVNTLKIQMTPIDLGLVTATMRLSGDALNVDLKVETGAAYRQLKEDHGKIVEALRSQGYAIDNVTISMAPVEKPDAGNQANAQEQSSQQQSLQQGQGGEARERHTQTAQRGNGGFSDAGGTDVEDLASGAIGGSTPGGVYL</sequence>
<feature type="region of interest" description="Disordered" evidence="1">
    <location>
        <begin position="413"/>
        <end position="482"/>
    </location>
</feature>
<evidence type="ECO:0000256" key="1">
    <source>
        <dbReference type="SAM" id="MobiDB-lite"/>
    </source>
</evidence>
<evidence type="ECO:0000313" key="4">
    <source>
        <dbReference type="Proteomes" id="UP001060123"/>
    </source>
</evidence>
<dbReference type="InterPro" id="IPR021136">
    <property type="entry name" value="Flagellar_hook_control-like_C"/>
</dbReference>
<dbReference type="Pfam" id="PF02120">
    <property type="entry name" value="Flg_hook"/>
    <property type="match status" value="1"/>
</dbReference>
<evidence type="ECO:0000259" key="2">
    <source>
        <dbReference type="Pfam" id="PF02120"/>
    </source>
</evidence>
<proteinExistence type="predicted"/>
<organism evidence="3 4">
    <name type="scientific">Rhizobium sullae</name>
    <name type="common">Rhizobium hedysari</name>
    <dbReference type="NCBI Taxonomy" id="50338"/>
    <lineage>
        <taxon>Bacteria</taxon>
        <taxon>Pseudomonadati</taxon>
        <taxon>Pseudomonadota</taxon>
        <taxon>Alphaproteobacteria</taxon>
        <taxon>Hyphomicrobiales</taxon>
        <taxon>Rhizobiaceae</taxon>
        <taxon>Rhizobium/Agrobacterium group</taxon>
        <taxon>Rhizobium</taxon>
    </lineage>
</organism>
<name>A0ABY5XJW0_RHISU</name>
<feature type="region of interest" description="Disordered" evidence="1">
    <location>
        <begin position="146"/>
        <end position="172"/>
    </location>
</feature>
<feature type="region of interest" description="Disordered" evidence="1">
    <location>
        <begin position="1"/>
        <end position="71"/>
    </location>
</feature>
<feature type="compositionally biased region" description="Low complexity" evidence="1">
    <location>
        <begin position="417"/>
        <end position="435"/>
    </location>
</feature>
<dbReference type="EMBL" id="CP104143">
    <property type="protein sequence ID" value="UWU14728.1"/>
    <property type="molecule type" value="Genomic_DNA"/>
</dbReference>
<dbReference type="Proteomes" id="UP001060123">
    <property type="component" value="Chromosome"/>
</dbReference>
<keyword evidence="4" id="KW-1185">Reference proteome</keyword>
<protein>
    <submittedName>
        <fullName evidence="3">Flagellar hook-length control protein FliK</fullName>
    </submittedName>
</protein>
<gene>
    <name evidence="3" type="ORF">N2599_01425</name>
</gene>